<keyword evidence="2" id="KW-1185">Reference proteome</keyword>
<comment type="caution">
    <text evidence="1">The sequence shown here is derived from an EMBL/GenBank/DDBJ whole genome shotgun (WGS) entry which is preliminary data.</text>
</comment>
<evidence type="ECO:0000313" key="2">
    <source>
        <dbReference type="Proteomes" id="UP001151760"/>
    </source>
</evidence>
<keyword evidence="1" id="KW-0695">RNA-directed DNA polymerase</keyword>
<gene>
    <name evidence="1" type="ORF">Tco_1004008</name>
</gene>
<dbReference type="InterPro" id="IPR012337">
    <property type="entry name" value="RNaseH-like_sf"/>
</dbReference>
<sequence length="217" mass="25019">MDVLGPLPEAPGKVKYVIVAIDYFTKWIEAKPLARTTGKEVKKFVWDNIVFPHPQAIAPSRKGKTGVSMKRINAWEEKEKVGLTFGSEAVIPAEVGMPTHRTMMIKDGKDNEEEIRLNLDLLTEKREAAAIREARYKMKVEQYYNKRVRPMAFKVGEYVYRRNEASRVEDLGKLGPKWEGPYLVIEAYGNGSYKLQTMEGREVPRTWHAINLRRCYL</sequence>
<organism evidence="1 2">
    <name type="scientific">Tanacetum coccineum</name>
    <dbReference type="NCBI Taxonomy" id="301880"/>
    <lineage>
        <taxon>Eukaryota</taxon>
        <taxon>Viridiplantae</taxon>
        <taxon>Streptophyta</taxon>
        <taxon>Embryophyta</taxon>
        <taxon>Tracheophyta</taxon>
        <taxon>Spermatophyta</taxon>
        <taxon>Magnoliopsida</taxon>
        <taxon>eudicotyledons</taxon>
        <taxon>Gunneridae</taxon>
        <taxon>Pentapetalae</taxon>
        <taxon>asterids</taxon>
        <taxon>campanulids</taxon>
        <taxon>Asterales</taxon>
        <taxon>Asteraceae</taxon>
        <taxon>Asteroideae</taxon>
        <taxon>Anthemideae</taxon>
        <taxon>Anthemidinae</taxon>
        <taxon>Tanacetum</taxon>
    </lineage>
</organism>
<dbReference type="PANTHER" id="PTHR48475">
    <property type="entry name" value="RIBONUCLEASE H"/>
    <property type="match status" value="1"/>
</dbReference>
<dbReference type="GO" id="GO:0003964">
    <property type="term" value="F:RNA-directed DNA polymerase activity"/>
    <property type="evidence" value="ECO:0007669"/>
    <property type="project" value="UniProtKB-KW"/>
</dbReference>
<dbReference type="Proteomes" id="UP001151760">
    <property type="component" value="Unassembled WGS sequence"/>
</dbReference>
<name>A0ABQ5FAX6_9ASTR</name>
<keyword evidence="1" id="KW-0808">Transferase</keyword>
<accession>A0ABQ5FAX6</accession>
<evidence type="ECO:0000313" key="1">
    <source>
        <dbReference type="EMBL" id="GJT60475.1"/>
    </source>
</evidence>
<proteinExistence type="predicted"/>
<dbReference type="PANTHER" id="PTHR48475:SF2">
    <property type="entry name" value="RIBONUCLEASE H"/>
    <property type="match status" value="1"/>
</dbReference>
<dbReference type="SUPFAM" id="SSF53098">
    <property type="entry name" value="Ribonuclease H-like"/>
    <property type="match status" value="1"/>
</dbReference>
<dbReference type="EMBL" id="BQNB010017202">
    <property type="protein sequence ID" value="GJT60475.1"/>
    <property type="molecule type" value="Genomic_DNA"/>
</dbReference>
<reference evidence="1" key="2">
    <citation type="submission" date="2022-01" db="EMBL/GenBank/DDBJ databases">
        <authorList>
            <person name="Yamashiro T."/>
            <person name="Shiraishi A."/>
            <person name="Satake H."/>
            <person name="Nakayama K."/>
        </authorList>
    </citation>
    <scope>NUCLEOTIDE SEQUENCE</scope>
</reference>
<dbReference type="Gene3D" id="3.30.420.10">
    <property type="entry name" value="Ribonuclease H-like superfamily/Ribonuclease H"/>
    <property type="match status" value="1"/>
</dbReference>
<reference evidence="1" key="1">
    <citation type="journal article" date="2022" name="Int. J. Mol. Sci.">
        <title>Draft Genome of Tanacetum Coccineum: Genomic Comparison of Closely Related Tanacetum-Family Plants.</title>
        <authorList>
            <person name="Yamashiro T."/>
            <person name="Shiraishi A."/>
            <person name="Nakayama K."/>
            <person name="Satake H."/>
        </authorList>
    </citation>
    <scope>NUCLEOTIDE SEQUENCE</scope>
</reference>
<keyword evidence="1" id="KW-0548">Nucleotidyltransferase</keyword>
<dbReference type="InterPro" id="IPR036397">
    <property type="entry name" value="RNaseH_sf"/>
</dbReference>
<protein>
    <submittedName>
        <fullName evidence="1">Reverse transcriptase domain-containing protein</fullName>
    </submittedName>
</protein>